<comment type="caution">
    <text evidence="2">The sequence shown here is derived from an EMBL/GenBank/DDBJ whole genome shotgun (WGS) entry which is preliminary data.</text>
</comment>
<dbReference type="AlphaFoldDB" id="A0A2V4NI79"/>
<dbReference type="GO" id="GO:0005737">
    <property type="term" value="C:cytoplasm"/>
    <property type="evidence" value="ECO:0007669"/>
    <property type="project" value="TreeGrafter"/>
</dbReference>
<feature type="domain" description="N-acetyltransferase" evidence="1">
    <location>
        <begin position="11"/>
        <end position="174"/>
    </location>
</feature>
<organism evidence="2 3">
    <name type="scientific">Streptomyces tateyamensis</name>
    <dbReference type="NCBI Taxonomy" id="565073"/>
    <lineage>
        <taxon>Bacteria</taxon>
        <taxon>Bacillati</taxon>
        <taxon>Actinomycetota</taxon>
        <taxon>Actinomycetes</taxon>
        <taxon>Kitasatosporales</taxon>
        <taxon>Streptomycetaceae</taxon>
        <taxon>Streptomyces</taxon>
    </lineage>
</organism>
<dbReference type="InterPro" id="IPR016181">
    <property type="entry name" value="Acyl_CoA_acyltransferase"/>
</dbReference>
<evidence type="ECO:0000313" key="3">
    <source>
        <dbReference type="Proteomes" id="UP000248039"/>
    </source>
</evidence>
<keyword evidence="2" id="KW-0808">Transferase</keyword>
<dbReference type="PANTHER" id="PTHR43441">
    <property type="entry name" value="RIBOSOMAL-PROTEIN-SERINE ACETYLTRANSFERASE"/>
    <property type="match status" value="1"/>
</dbReference>
<dbReference type="GO" id="GO:0008999">
    <property type="term" value="F:protein-N-terminal-alanine acetyltransferase activity"/>
    <property type="evidence" value="ECO:0007669"/>
    <property type="project" value="TreeGrafter"/>
</dbReference>
<dbReference type="PROSITE" id="PS51186">
    <property type="entry name" value="GNAT"/>
    <property type="match status" value="1"/>
</dbReference>
<dbReference type="InterPro" id="IPR000182">
    <property type="entry name" value="GNAT_dom"/>
</dbReference>
<dbReference type="Proteomes" id="UP000248039">
    <property type="component" value="Unassembled WGS sequence"/>
</dbReference>
<dbReference type="Gene3D" id="3.40.630.30">
    <property type="match status" value="1"/>
</dbReference>
<dbReference type="GO" id="GO:1990189">
    <property type="term" value="F:protein N-terminal-serine acetyltransferase activity"/>
    <property type="evidence" value="ECO:0007669"/>
    <property type="project" value="TreeGrafter"/>
</dbReference>
<reference evidence="2 3" key="1">
    <citation type="submission" date="2018-03" db="EMBL/GenBank/DDBJ databases">
        <title>Bioinformatic expansion and discovery of thiopeptide antibiotics.</title>
        <authorList>
            <person name="Schwalen C.J."/>
            <person name="Hudson G.A."/>
            <person name="Mitchell D.A."/>
        </authorList>
    </citation>
    <scope>NUCLEOTIDE SEQUENCE [LARGE SCALE GENOMIC DNA]</scope>
    <source>
        <strain evidence="2 3">ATCC 21389</strain>
    </source>
</reference>
<name>A0A2V4NI79_9ACTN</name>
<accession>A0A2V4NI79</accession>
<keyword evidence="3" id="KW-1185">Reference proteome</keyword>
<gene>
    <name evidence="2" type="ORF">C7C46_31320</name>
</gene>
<dbReference type="SUPFAM" id="SSF55729">
    <property type="entry name" value="Acyl-CoA N-acyltransferases (Nat)"/>
    <property type="match status" value="1"/>
</dbReference>
<evidence type="ECO:0000313" key="2">
    <source>
        <dbReference type="EMBL" id="PYC66496.1"/>
    </source>
</evidence>
<evidence type="ECO:0000259" key="1">
    <source>
        <dbReference type="PROSITE" id="PS51186"/>
    </source>
</evidence>
<dbReference type="OrthoDB" id="9795188at2"/>
<dbReference type="InterPro" id="IPR051908">
    <property type="entry name" value="Ribosomal_N-acetyltransferase"/>
</dbReference>
<proteinExistence type="predicted"/>
<sequence length="180" mass="19838">MNPAVLETDRLLLRPPGPADVAPIFEICQDPEIQRWTVVPSPYRQADAEFFVHTLAADGWRTGRYPSWCVIEKATGALVGTQSLAHRGPGSAEVGYWAAPAARGKGFTIEALRAVCRWGVAERGLRRLEWTAYVGNEPSRALARRAGFTMEGTLRSYAAQRGQWRDVWMGSLLAEEVAPA</sequence>
<dbReference type="EMBL" id="PYBW01000174">
    <property type="protein sequence ID" value="PYC66496.1"/>
    <property type="molecule type" value="Genomic_DNA"/>
</dbReference>
<protein>
    <submittedName>
        <fullName evidence="2">GNAT family N-acetyltransferase</fullName>
    </submittedName>
</protein>
<dbReference type="Pfam" id="PF13302">
    <property type="entry name" value="Acetyltransf_3"/>
    <property type="match status" value="1"/>
</dbReference>
<dbReference type="PANTHER" id="PTHR43441:SF10">
    <property type="entry name" value="ACETYLTRANSFERASE"/>
    <property type="match status" value="1"/>
</dbReference>